<proteinExistence type="predicted"/>
<dbReference type="Proteomes" id="UP000266673">
    <property type="component" value="Unassembled WGS sequence"/>
</dbReference>
<gene>
    <name evidence="2" type="ORF">C2G38_2145921</name>
</gene>
<evidence type="ECO:0000256" key="1">
    <source>
        <dbReference type="SAM" id="MobiDB-lite"/>
    </source>
</evidence>
<dbReference type="EMBL" id="QKWP01001215">
    <property type="protein sequence ID" value="RIB10745.1"/>
    <property type="molecule type" value="Genomic_DNA"/>
</dbReference>
<sequence>MKKALNIALDLGCEDELISMITQFVEQKKTILEGSNNENTQFNQFENITVNDPLVTKHRGRPPTKRLKSSSETQDHTGLTHSNHAINPQDPNLRIPLSNISSNNSATIEESKRKYVCNVCGEGPTASNMLLHFFE</sequence>
<evidence type="ECO:0000313" key="3">
    <source>
        <dbReference type="Proteomes" id="UP000266673"/>
    </source>
</evidence>
<feature type="region of interest" description="Disordered" evidence="1">
    <location>
        <begin position="54"/>
        <end position="96"/>
    </location>
</feature>
<organism evidence="2 3">
    <name type="scientific">Gigaspora rosea</name>
    <dbReference type="NCBI Taxonomy" id="44941"/>
    <lineage>
        <taxon>Eukaryota</taxon>
        <taxon>Fungi</taxon>
        <taxon>Fungi incertae sedis</taxon>
        <taxon>Mucoromycota</taxon>
        <taxon>Glomeromycotina</taxon>
        <taxon>Glomeromycetes</taxon>
        <taxon>Diversisporales</taxon>
        <taxon>Gigasporaceae</taxon>
        <taxon>Gigaspora</taxon>
    </lineage>
</organism>
<feature type="compositionally biased region" description="Polar residues" evidence="1">
    <location>
        <begin position="70"/>
        <end position="90"/>
    </location>
</feature>
<reference evidence="2 3" key="1">
    <citation type="submission" date="2018-06" db="EMBL/GenBank/DDBJ databases">
        <title>Comparative genomics reveals the genomic features of Rhizophagus irregularis, R. cerebriforme, R. diaphanum and Gigaspora rosea, and their symbiotic lifestyle signature.</title>
        <authorList>
            <person name="Morin E."/>
            <person name="San Clemente H."/>
            <person name="Chen E.C.H."/>
            <person name="De La Providencia I."/>
            <person name="Hainaut M."/>
            <person name="Kuo A."/>
            <person name="Kohler A."/>
            <person name="Murat C."/>
            <person name="Tang N."/>
            <person name="Roy S."/>
            <person name="Loubradou J."/>
            <person name="Henrissat B."/>
            <person name="Grigoriev I.V."/>
            <person name="Corradi N."/>
            <person name="Roux C."/>
            <person name="Martin F.M."/>
        </authorList>
    </citation>
    <scope>NUCLEOTIDE SEQUENCE [LARGE SCALE GENOMIC DNA]</scope>
    <source>
        <strain evidence="2 3">DAOM 194757</strain>
    </source>
</reference>
<evidence type="ECO:0000313" key="2">
    <source>
        <dbReference type="EMBL" id="RIB10745.1"/>
    </source>
</evidence>
<accession>A0A397UKE9</accession>
<feature type="compositionally biased region" description="Basic residues" evidence="1">
    <location>
        <begin position="56"/>
        <end position="68"/>
    </location>
</feature>
<protein>
    <submittedName>
        <fullName evidence="2">Uncharacterized protein</fullName>
    </submittedName>
</protein>
<dbReference type="AlphaFoldDB" id="A0A397UKE9"/>
<keyword evidence="3" id="KW-1185">Reference proteome</keyword>
<dbReference type="OrthoDB" id="2370036at2759"/>
<name>A0A397UKE9_9GLOM</name>
<comment type="caution">
    <text evidence="2">The sequence shown here is derived from an EMBL/GenBank/DDBJ whole genome shotgun (WGS) entry which is preliminary data.</text>
</comment>